<evidence type="ECO:0000313" key="6">
    <source>
        <dbReference type="EMBL" id="RCK78111.1"/>
    </source>
</evidence>
<keyword evidence="3" id="KW-0732">Signal</keyword>
<dbReference type="SUPFAM" id="SSF52799">
    <property type="entry name" value="(Phosphotyrosine protein) phosphatases II"/>
    <property type="match status" value="1"/>
</dbReference>
<dbReference type="AlphaFoldDB" id="A0A367ZL57"/>
<evidence type="ECO:0000259" key="5">
    <source>
        <dbReference type="PROSITE" id="PS50056"/>
    </source>
</evidence>
<feature type="domain" description="Tyrosine-protein phosphatase" evidence="4">
    <location>
        <begin position="102"/>
        <end position="246"/>
    </location>
</feature>
<dbReference type="Gene3D" id="3.90.190.10">
    <property type="entry name" value="Protein tyrosine phosphatase superfamily"/>
    <property type="match status" value="1"/>
</dbReference>
<dbReference type="Proteomes" id="UP000252355">
    <property type="component" value="Unassembled WGS sequence"/>
</dbReference>
<dbReference type="InterPro" id="IPR016130">
    <property type="entry name" value="Tyr_Pase_AS"/>
</dbReference>
<dbReference type="PROSITE" id="PS50054">
    <property type="entry name" value="TYR_PHOSPHATASE_DUAL"/>
    <property type="match status" value="1"/>
</dbReference>
<comment type="caution">
    <text evidence="6">The sequence shown here is derived from an EMBL/GenBank/DDBJ whole genome shotgun (WGS) entry which is preliminary data.</text>
</comment>
<reference evidence="6 7" key="1">
    <citation type="submission" date="2018-05" db="EMBL/GenBank/DDBJ databases">
        <title>A metagenomic window into the 2 km-deep terrestrial subsurface aquifer revealed taxonomically and functionally diverse microbial community comprising novel uncultured bacterial lineages.</title>
        <authorList>
            <person name="Kadnikov V.V."/>
            <person name="Mardanov A.V."/>
            <person name="Beletsky A.V."/>
            <person name="Banks D."/>
            <person name="Pimenov N.V."/>
            <person name="Frank Y.A."/>
            <person name="Karnachuk O.V."/>
            <person name="Ravin N.V."/>
        </authorList>
    </citation>
    <scope>NUCLEOTIDE SEQUENCE [LARGE SCALE GENOMIC DNA]</scope>
    <source>
        <strain evidence="6">BY5</strain>
    </source>
</reference>
<evidence type="ECO:0000256" key="2">
    <source>
        <dbReference type="ARBA" id="ARBA00022801"/>
    </source>
</evidence>
<feature type="domain" description="Tyrosine specific protein phosphatases" evidence="5">
    <location>
        <begin position="170"/>
        <end position="241"/>
    </location>
</feature>
<organism evidence="6 7">
    <name type="scientific">Candidatus Ozemobacter sibiricus</name>
    <dbReference type="NCBI Taxonomy" id="2268124"/>
    <lineage>
        <taxon>Bacteria</taxon>
        <taxon>Candidatus Ozemobacteria</taxon>
        <taxon>Candidatus Ozemobacterales</taxon>
        <taxon>Candidatus Ozemobacteraceae</taxon>
        <taxon>Candidatus Ozemobacter</taxon>
    </lineage>
</organism>
<name>A0A367ZL57_9BACT</name>
<feature type="chain" id="PRO_5016810574" evidence="3">
    <location>
        <begin position="23"/>
        <end position="246"/>
    </location>
</feature>
<sequence length="246" mass="27858">MRILVVLGVVLCLGVSLHPAWGAETTSLTDRQALAALQELAARRPPYSPEVASQVRQLVMQLWDKPGYRHRATTLLNLNQGYLDWLFSRSFVLPPEKQVLPNFARVDRQLYRGGQPNAEGFRRLKEMGVKTIINLRLEDPSEEQTVRELGLNYYRIPLPDTMPPTAAQVAEFLAILRNPANGKVYVHCAAGKNRTGAMVAVWRIENGMSNEAALQEALRYGLHPHLMAADRIADFIRRYRPQPRPR</sequence>
<protein>
    <submittedName>
        <fullName evidence="6">Protein tyrosine/serine phosphatase</fullName>
    </submittedName>
</protein>
<dbReference type="InterPro" id="IPR020422">
    <property type="entry name" value="TYR_PHOSPHATASE_DUAL_dom"/>
</dbReference>
<accession>A0A367ZL57</accession>
<dbReference type="InterPro" id="IPR055214">
    <property type="entry name" value="PTP-NADK"/>
</dbReference>
<dbReference type="InterPro" id="IPR029021">
    <property type="entry name" value="Prot-tyrosine_phosphatase-like"/>
</dbReference>
<dbReference type="PANTHER" id="PTHR31126">
    <property type="entry name" value="TYROSINE-PROTEIN PHOSPHATASE"/>
    <property type="match status" value="1"/>
</dbReference>
<keyword evidence="2" id="KW-0378">Hydrolase</keyword>
<dbReference type="GO" id="GO:0016791">
    <property type="term" value="F:phosphatase activity"/>
    <property type="evidence" value="ECO:0007669"/>
    <property type="project" value="TreeGrafter"/>
</dbReference>
<dbReference type="Pfam" id="PF22741">
    <property type="entry name" value="PTP-NADK"/>
    <property type="match status" value="1"/>
</dbReference>
<gene>
    <name evidence="6" type="ORF">OZSIB_1760</name>
</gene>
<feature type="signal peptide" evidence="3">
    <location>
        <begin position="1"/>
        <end position="22"/>
    </location>
</feature>
<evidence type="ECO:0000313" key="7">
    <source>
        <dbReference type="Proteomes" id="UP000252355"/>
    </source>
</evidence>
<evidence type="ECO:0000256" key="1">
    <source>
        <dbReference type="ARBA" id="ARBA00009580"/>
    </source>
</evidence>
<dbReference type="PANTHER" id="PTHR31126:SF72">
    <property type="entry name" value="DUAL SPECIFICITY PROTEIN PHOSPHATASE TPBA"/>
    <property type="match status" value="1"/>
</dbReference>
<evidence type="ECO:0000259" key="4">
    <source>
        <dbReference type="PROSITE" id="PS50054"/>
    </source>
</evidence>
<evidence type="ECO:0000256" key="3">
    <source>
        <dbReference type="SAM" id="SignalP"/>
    </source>
</evidence>
<dbReference type="PROSITE" id="PS50056">
    <property type="entry name" value="TYR_PHOSPHATASE_2"/>
    <property type="match status" value="1"/>
</dbReference>
<proteinExistence type="inferred from homology"/>
<dbReference type="EMBL" id="QOQW01000027">
    <property type="protein sequence ID" value="RCK78111.1"/>
    <property type="molecule type" value="Genomic_DNA"/>
</dbReference>
<comment type="similarity">
    <text evidence="1">Belongs to the protein-tyrosine phosphatase family.</text>
</comment>
<dbReference type="PROSITE" id="PS00383">
    <property type="entry name" value="TYR_PHOSPHATASE_1"/>
    <property type="match status" value="1"/>
</dbReference>
<dbReference type="InterPro" id="IPR000387">
    <property type="entry name" value="Tyr_Pase_dom"/>
</dbReference>